<dbReference type="Gene3D" id="3.10.450.710">
    <property type="entry name" value="Tgt2/MlaC"/>
    <property type="match status" value="1"/>
</dbReference>
<dbReference type="AlphaFoldDB" id="A0A0F9KAX6"/>
<dbReference type="InterPro" id="IPR042245">
    <property type="entry name" value="Tgt2/MlaC_sf"/>
</dbReference>
<comment type="caution">
    <text evidence="2">The sequence shown here is derived from an EMBL/GenBank/DDBJ whole genome shotgun (WGS) entry which is preliminary data.</text>
</comment>
<dbReference type="PANTHER" id="PTHR36573">
    <property type="entry name" value="INTERMEMBRANE PHOSPHOLIPID TRANSPORT SYSTEM BINDING PROTEIN MLAC"/>
    <property type="match status" value="1"/>
</dbReference>
<feature type="transmembrane region" description="Helical" evidence="1">
    <location>
        <begin position="6"/>
        <end position="27"/>
    </location>
</feature>
<proteinExistence type="predicted"/>
<dbReference type="PANTHER" id="PTHR36573:SF1">
    <property type="entry name" value="INTERMEMBRANE PHOSPHOLIPID TRANSPORT SYSTEM BINDING PROTEIN MLAC"/>
    <property type="match status" value="1"/>
</dbReference>
<evidence type="ECO:0000313" key="2">
    <source>
        <dbReference type="EMBL" id="KKM71816.1"/>
    </source>
</evidence>
<keyword evidence="1" id="KW-1133">Transmembrane helix</keyword>
<gene>
    <name evidence="2" type="ORF">LCGC14_1426790</name>
</gene>
<reference evidence="2" key="1">
    <citation type="journal article" date="2015" name="Nature">
        <title>Complex archaea that bridge the gap between prokaryotes and eukaryotes.</title>
        <authorList>
            <person name="Spang A."/>
            <person name="Saw J.H."/>
            <person name="Jorgensen S.L."/>
            <person name="Zaremba-Niedzwiedzka K."/>
            <person name="Martijn J."/>
            <person name="Lind A.E."/>
            <person name="van Eijk R."/>
            <person name="Schleper C."/>
            <person name="Guy L."/>
            <person name="Ettema T.J."/>
        </authorList>
    </citation>
    <scope>NUCLEOTIDE SEQUENCE</scope>
</reference>
<evidence type="ECO:0000256" key="1">
    <source>
        <dbReference type="SAM" id="Phobius"/>
    </source>
</evidence>
<keyword evidence="1" id="KW-0472">Membrane</keyword>
<sequence>MKCSKIVFDIVVGIFLIMFTSTLLWAGKPGEPGELVMNTIDRGLTILKDPSLSGKEKFGERKRKLWAEISPLFSFEEMTKRALGKHWKERTDEEKSEFVELFTNILKNTYIGKTDTYTGEKIVYLRERQDDTRSKVQTKFITKTGQEISVNFSLLKNHGKWKIYDVIIEGVSLVNNYRSQFNSILLKSDWEVLVQKMKKKGKKTSTN</sequence>
<dbReference type="InterPro" id="IPR008869">
    <property type="entry name" value="MlaC/ttg2D"/>
</dbReference>
<keyword evidence="1" id="KW-0812">Transmembrane</keyword>
<name>A0A0F9KAX6_9ZZZZ</name>
<evidence type="ECO:0008006" key="3">
    <source>
        <dbReference type="Google" id="ProtNLM"/>
    </source>
</evidence>
<dbReference type="PIRSF" id="PIRSF004649">
    <property type="entry name" value="MlaC"/>
    <property type="match status" value="1"/>
</dbReference>
<dbReference type="EMBL" id="LAZR01009571">
    <property type="protein sequence ID" value="KKM71816.1"/>
    <property type="molecule type" value="Genomic_DNA"/>
</dbReference>
<protein>
    <recommendedName>
        <fullName evidence="3">ABC transporter substrate-binding protein</fullName>
    </recommendedName>
</protein>
<dbReference type="Pfam" id="PF05494">
    <property type="entry name" value="MlaC"/>
    <property type="match status" value="1"/>
</dbReference>
<accession>A0A0F9KAX6</accession>
<organism evidence="2">
    <name type="scientific">marine sediment metagenome</name>
    <dbReference type="NCBI Taxonomy" id="412755"/>
    <lineage>
        <taxon>unclassified sequences</taxon>
        <taxon>metagenomes</taxon>
        <taxon>ecological metagenomes</taxon>
    </lineage>
</organism>